<dbReference type="AlphaFoldDB" id="A0A087SZN0"/>
<evidence type="ECO:0000313" key="2">
    <source>
        <dbReference type="EMBL" id="KFM58319.1"/>
    </source>
</evidence>
<dbReference type="STRING" id="407821.A0A087SZN0"/>
<dbReference type="Proteomes" id="UP000054359">
    <property type="component" value="Unassembled WGS sequence"/>
</dbReference>
<feature type="region of interest" description="Disordered" evidence="1">
    <location>
        <begin position="1"/>
        <end position="31"/>
    </location>
</feature>
<protein>
    <submittedName>
        <fullName evidence="2">RRP12-like protein</fullName>
    </submittedName>
</protein>
<feature type="non-terminal residue" evidence="2">
    <location>
        <position position="135"/>
    </location>
</feature>
<reference evidence="2 3" key="1">
    <citation type="submission" date="2013-11" db="EMBL/GenBank/DDBJ databases">
        <title>Genome sequencing of Stegodyphus mimosarum.</title>
        <authorList>
            <person name="Bechsgaard J."/>
        </authorList>
    </citation>
    <scope>NUCLEOTIDE SEQUENCE [LARGE SCALE GENOMIC DNA]</scope>
</reference>
<evidence type="ECO:0000256" key="1">
    <source>
        <dbReference type="SAM" id="MobiDB-lite"/>
    </source>
</evidence>
<dbReference type="EMBL" id="KK112696">
    <property type="protein sequence ID" value="KFM58319.1"/>
    <property type="molecule type" value="Genomic_DNA"/>
</dbReference>
<name>A0A087SZN0_STEMI</name>
<dbReference type="OrthoDB" id="6434550at2759"/>
<gene>
    <name evidence="2" type="ORF">X975_02090</name>
</gene>
<sequence>MARFGKQVKKANKKATKGKGKLWKKGQSASYNPEFNKHRQEAKKRAVFGNRTEGSLTEAKLALHNKLTIESQCDDIEEVMSVGGDTALTAFTNCSLPTFNRLIKNWNAGSLLHKEMLAVLAALTDILKENGGKET</sequence>
<evidence type="ECO:0000313" key="3">
    <source>
        <dbReference type="Proteomes" id="UP000054359"/>
    </source>
</evidence>
<keyword evidence="3" id="KW-1185">Reference proteome</keyword>
<proteinExistence type="predicted"/>
<feature type="compositionally biased region" description="Basic residues" evidence="1">
    <location>
        <begin position="1"/>
        <end position="24"/>
    </location>
</feature>
<organism evidence="2 3">
    <name type="scientific">Stegodyphus mimosarum</name>
    <name type="common">African social velvet spider</name>
    <dbReference type="NCBI Taxonomy" id="407821"/>
    <lineage>
        <taxon>Eukaryota</taxon>
        <taxon>Metazoa</taxon>
        <taxon>Ecdysozoa</taxon>
        <taxon>Arthropoda</taxon>
        <taxon>Chelicerata</taxon>
        <taxon>Arachnida</taxon>
        <taxon>Araneae</taxon>
        <taxon>Araneomorphae</taxon>
        <taxon>Entelegynae</taxon>
        <taxon>Eresoidea</taxon>
        <taxon>Eresidae</taxon>
        <taxon>Stegodyphus</taxon>
    </lineage>
</organism>
<accession>A0A087SZN0</accession>